<organism evidence="1 3">
    <name type="scientific">Aminobacter aminovorans</name>
    <name type="common">Chelatobacter heintzii</name>
    <dbReference type="NCBI Taxonomy" id="83263"/>
    <lineage>
        <taxon>Bacteria</taxon>
        <taxon>Pseudomonadati</taxon>
        <taxon>Pseudomonadota</taxon>
        <taxon>Alphaproteobacteria</taxon>
        <taxon>Hyphomicrobiales</taxon>
        <taxon>Phyllobacteriaceae</taxon>
        <taxon>Aminobacter</taxon>
    </lineage>
</organism>
<dbReference type="KEGG" id="aak:AA2016_5793"/>
<keyword evidence="1" id="KW-0614">Plasmid</keyword>
<evidence type="ECO:0000313" key="3">
    <source>
        <dbReference type="Proteomes" id="UP000075755"/>
    </source>
</evidence>
<dbReference type="AlphaFoldDB" id="A0AAC9ATC6"/>
<dbReference type="Proteomes" id="UP000075755">
    <property type="component" value="Plasmid pAA01"/>
</dbReference>
<dbReference type="RefSeq" id="WP_169808390.1">
    <property type="nucleotide sequence ID" value="NZ_CP015006.1"/>
</dbReference>
<proteinExistence type="predicted"/>
<dbReference type="EMBL" id="JACICB010000002">
    <property type="protein sequence ID" value="MBB3704509.1"/>
    <property type="molecule type" value="Genomic_DNA"/>
</dbReference>
<evidence type="ECO:0000313" key="1">
    <source>
        <dbReference type="EMBL" id="AMS44698.1"/>
    </source>
</evidence>
<dbReference type="EMBL" id="CP015006">
    <property type="protein sequence ID" value="AMS44698.1"/>
    <property type="molecule type" value="Genomic_DNA"/>
</dbReference>
<evidence type="ECO:0000313" key="2">
    <source>
        <dbReference type="EMBL" id="MBB3704509.1"/>
    </source>
</evidence>
<sequence length="122" mass="13194">MADRALDLGIAAEIMLMHDHSPANNEIAHKIGSRAAWLLGCSPEERAAIFSDMKALYQARSQAAHSGVLSTKSRVDLDASDRLITRAFNAIIERGHFPDWSILVMGGQENAAVQVGAEFYAG</sequence>
<accession>A0AAC9ATC6</accession>
<evidence type="ECO:0000313" key="4">
    <source>
        <dbReference type="Proteomes" id="UP000577697"/>
    </source>
</evidence>
<name>A0AAC9ATC6_AMIAI</name>
<keyword evidence="4" id="KW-1185">Reference proteome</keyword>
<evidence type="ECO:0008006" key="5">
    <source>
        <dbReference type="Google" id="ProtNLM"/>
    </source>
</evidence>
<gene>
    <name evidence="1" type="ORF">AA2016_5793</name>
    <name evidence="2" type="ORF">FHS67_000812</name>
</gene>
<geneLocation type="plasmid" evidence="1 3">
    <name>pAA01</name>
</geneLocation>
<dbReference type="Proteomes" id="UP000577697">
    <property type="component" value="Unassembled WGS sequence"/>
</dbReference>
<reference evidence="1 3" key="1">
    <citation type="submission" date="2016-03" db="EMBL/GenBank/DDBJ databases">
        <title>Complete genome of Aminobacter aminovorans KCTC 2477.</title>
        <authorList>
            <person name="Kim K.M."/>
        </authorList>
    </citation>
    <scope>NUCLEOTIDE SEQUENCE [LARGE SCALE GENOMIC DNA]</scope>
    <source>
        <strain evidence="1 3">KCTC 2477</strain>
        <plasmid evidence="1 3">pAA01</plasmid>
    </source>
</reference>
<reference evidence="2 4" key="2">
    <citation type="submission" date="2020-08" db="EMBL/GenBank/DDBJ databases">
        <title>Genomic Encyclopedia of Type Strains, Phase IV (KMG-IV): sequencing the most valuable type-strain genomes for metagenomic binning, comparative biology and taxonomic classification.</title>
        <authorList>
            <person name="Goeker M."/>
        </authorList>
    </citation>
    <scope>NUCLEOTIDE SEQUENCE [LARGE SCALE GENOMIC DNA]</scope>
    <source>
        <strain evidence="2 4">DSM 10368</strain>
    </source>
</reference>
<protein>
    <recommendedName>
        <fullName evidence="5">Apea-like HEPN domain-containing protein</fullName>
    </recommendedName>
</protein>